<dbReference type="EMBL" id="FUXL01000005">
    <property type="protein sequence ID" value="SKA06989.1"/>
    <property type="molecule type" value="Genomic_DNA"/>
</dbReference>
<evidence type="ECO:0000313" key="1">
    <source>
        <dbReference type="EMBL" id="SKA06989.1"/>
    </source>
</evidence>
<organism evidence="1 2">
    <name type="scientific">Consotaella salsifontis</name>
    <dbReference type="NCBI Taxonomy" id="1365950"/>
    <lineage>
        <taxon>Bacteria</taxon>
        <taxon>Pseudomonadati</taxon>
        <taxon>Pseudomonadota</taxon>
        <taxon>Alphaproteobacteria</taxon>
        <taxon>Hyphomicrobiales</taxon>
        <taxon>Aurantimonadaceae</taxon>
        <taxon>Consotaella</taxon>
    </lineage>
</organism>
<dbReference type="AlphaFoldDB" id="A0A1T4QT85"/>
<protein>
    <submittedName>
        <fullName evidence="1">Uncharacterized protein</fullName>
    </submittedName>
</protein>
<dbReference type="Proteomes" id="UP000190135">
    <property type="component" value="Unassembled WGS sequence"/>
</dbReference>
<dbReference type="OrthoDB" id="3364990at2"/>
<name>A0A1T4QT85_9HYPH</name>
<gene>
    <name evidence="1" type="ORF">SAMN05428963_105247</name>
</gene>
<reference evidence="1 2" key="1">
    <citation type="submission" date="2017-02" db="EMBL/GenBank/DDBJ databases">
        <authorList>
            <person name="Peterson S.W."/>
        </authorList>
    </citation>
    <scope>NUCLEOTIDE SEQUENCE [LARGE SCALE GENOMIC DNA]</scope>
    <source>
        <strain evidence="1 2">USBA 369</strain>
    </source>
</reference>
<dbReference type="RefSeq" id="WP_131829890.1">
    <property type="nucleotide sequence ID" value="NZ_FUXL01000005.1"/>
</dbReference>
<evidence type="ECO:0000313" key="2">
    <source>
        <dbReference type="Proteomes" id="UP000190135"/>
    </source>
</evidence>
<proteinExistence type="predicted"/>
<accession>A0A1T4QT85</accession>
<keyword evidence="2" id="KW-1185">Reference proteome</keyword>
<sequence>MSVEVLPQKSRAADYFSHIDPGFLNRRLAVTALGPAREWFLREQETGSDHMAVLRNDHLLVTRLIDVCEAIGVPTLAEALLAGKPSHLFMSTEKLEPCPEIYETSRVKYGVHLEFYYGKPVVIAYHTEHIHASTGMMKLAEGYQAGYLEAIIGILHDKGDRFEIEPIVIGSPWLDHPRNEADPKLMWFGHDYGELLPEDIEEFHRLSSVDVSGAEEWMPMMRNVPEAHVKMSIARLLKEPVKADWGGEENDHYSANATVGGRRKTAAFLLKGPTKFQEMTPAMCGKNGDQIYRLVNSGADISIVQHSHLIGAAVRETLRAFVVQPGGRARKFCVMDGQATYRLLKAYDLLPRS</sequence>